<organism evidence="1">
    <name type="scientific">marine sediment metagenome</name>
    <dbReference type="NCBI Taxonomy" id="412755"/>
    <lineage>
        <taxon>unclassified sequences</taxon>
        <taxon>metagenomes</taxon>
        <taxon>ecological metagenomes</taxon>
    </lineage>
</organism>
<evidence type="ECO:0000313" key="1">
    <source>
        <dbReference type="EMBL" id="KKK92670.1"/>
    </source>
</evidence>
<comment type="caution">
    <text evidence="1">The sequence shown here is derived from an EMBL/GenBank/DDBJ whole genome shotgun (WGS) entry which is preliminary data.</text>
</comment>
<sequence>GDDVQRRSNALCNACIDFVNTIADDATNVARTAGLTIVPALIPIVWSINPIGGAVFVGALSLLSLIAQAAFNDEEIRHAVACCMYENLQGVAITEANFAASLTGCGFAPLSDNEIVREILESGVNDRADYLAFVSVLGSFMGAVGSSETDCACGIFEHTFDFEVSDQGWTTRAEDDRDFGVYTAGVGWESVYGLQVVLAERLYMQIQDFDERVLLSIEGVWIVNDGSVASRNAIVDAVLADVVQDSESWTDWPQPGEVRVLWEGIESADEIQVTMVDGWPGATEGRDYILKAVHVVGRGTDPF</sequence>
<proteinExistence type="predicted"/>
<gene>
    <name evidence="1" type="ORF">LCGC14_2700610</name>
</gene>
<dbReference type="AlphaFoldDB" id="A0A0F9A3F7"/>
<feature type="non-terminal residue" evidence="1">
    <location>
        <position position="1"/>
    </location>
</feature>
<reference evidence="1" key="1">
    <citation type="journal article" date="2015" name="Nature">
        <title>Complex archaea that bridge the gap between prokaryotes and eukaryotes.</title>
        <authorList>
            <person name="Spang A."/>
            <person name="Saw J.H."/>
            <person name="Jorgensen S.L."/>
            <person name="Zaremba-Niedzwiedzka K."/>
            <person name="Martijn J."/>
            <person name="Lind A.E."/>
            <person name="van Eijk R."/>
            <person name="Schleper C."/>
            <person name="Guy L."/>
            <person name="Ettema T.J."/>
        </authorList>
    </citation>
    <scope>NUCLEOTIDE SEQUENCE</scope>
</reference>
<protein>
    <submittedName>
        <fullName evidence="1">Uncharacterized protein</fullName>
    </submittedName>
</protein>
<name>A0A0F9A3F7_9ZZZZ</name>
<accession>A0A0F9A3F7</accession>
<dbReference type="EMBL" id="LAZR01048115">
    <property type="protein sequence ID" value="KKK92670.1"/>
    <property type="molecule type" value="Genomic_DNA"/>
</dbReference>